<feature type="compositionally biased region" description="Low complexity" evidence="1">
    <location>
        <begin position="365"/>
        <end position="380"/>
    </location>
</feature>
<proteinExistence type="predicted"/>
<accession>A0A836CRF7</accession>
<dbReference type="EMBL" id="JAFCMP010000001">
    <property type="protein sequence ID" value="KAG5192896.1"/>
    <property type="molecule type" value="Genomic_DNA"/>
</dbReference>
<reference evidence="2" key="1">
    <citation type="submission" date="2021-02" db="EMBL/GenBank/DDBJ databases">
        <title>First Annotated Genome of the Yellow-green Alga Tribonema minus.</title>
        <authorList>
            <person name="Mahan K.M."/>
        </authorList>
    </citation>
    <scope>NUCLEOTIDE SEQUENCE</scope>
    <source>
        <strain evidence="2">UTEX B ZZ1240</strain>
    </source>
</reference>
<feature type="region of interest" description="Disordered" evidence="1">
    <location>
        <begin position="1"/>
        <end position="23"/>
    </location>
</feature>
<evidence type="ECO:0000256" key="1">
    <source>
        <dbReference type="SAM" id="MobiDB-lite"/>
    </source>
</evidence>
<sequence length="428" mass="46103">MSDRQSEQEEEVDEAAAVAPLAWDTAVHPAHALHTDSVEQQQQQQPPHVASIDSEAAQAQAIADANAAAIRAALNFMHVPQTAASMGLLTPMAVAPQQQHVMRMPVPRQPQAQALMPMQQGEGNVEAGPAPAARRSSRSSDNSSPLHLHSPLFEVPELEDRRAGTKRARYTVDFKLKAIMYVDEKDPRGRGPGGAVGLKYASKRLGVTAKMLREWKRSQPLLRAAASQGIQHIGPTTRRNANFNLEVDNNEQAEQAPPVPAPAASSQPISADIEPELVAWIARMCDAVAQQHGAAAAAPPRARLTSRMVKDRALELRPGLFGERPPPEDCVAHAAWQHKVASWYERFMRRHRLCLPSGKKAAAAADAAQAQQQQQQEQAASGPEAVPLPLPMAAMLGDEPMEHAPPMPVPAQARRGLDILAPVTGDAA</sequence>
<protein>
    <submittedName>
        <fullName evidence="2">Uncharacterized protein</fullName>
    </submittedName>
</protein>
<keyword evidence="3" id="KW-1185">Reference proteome</keyword>
<comment type="caution">
    <text evidence="2">The sequence shown here is derived from an EMBL/GenBank/DDBJ whole genome shotgun (WGS) entry which is preliminary data.</text>
</comment>
<gene>
    <name evidence="2" type="ORF">JKP88DRAFT_291315</name>
</gene>
<feature type="region of interest" description="Disordered" evidence="1">
    <location>
        <begin position="120"/>
        <end position="151"/>
    </location>
</feature>
<feature type="region of interest" description="Disordered" evidence="1">
    <location>
        <begin position="365"/>
        <end position="428"/>
    </location>
</feature>
<dbReference type="OrthoDB" id="10669273at2759"/>
<dbReference type="AlphaFoldDB" id="A0A836CRF7"/>
<name>A0A836CRF7_9STRA</name>
<dbReference type="Proteomes" id="UP000664859">
    <property type="component" value="Unassembled WGS sequence"/>
</dbReference>
<organism evidence="2 3">
    <name type="scientific">Tribonema minus</name>
    <dbReference type="NCBI Taxonomy" id="303371"/>
    <lineage>
        <taxon>Eukaryota</taxon>
        <taxon>Sar</taxon>
        <taxon>Stramenopiles</taxon>
        <taxon>Ochrophyta</taxon>
        <taxon>PX clade</taxon>
        <taxon>Xanthophyceae</taxon>
        <taxon>Tribonematales</taxon>
        <taxon>Tribonemataceae</taxon>
        <taxon>Tribonema</taxon>
    </lineage>
</organism>
<feature type="compositionally biased region" description="Low complexity" evidence="1">
    <location>
        <begin position="129"/>
        <end position="145"/>
    </location>
</feature>
<evidence type="ECO:0000313" key="3">
    <source>
        <dbReference type="Proteomes" id="UP000664859"/>
    </source>
</evidence>
<evidence type="ECO:0000313" key="2">
    <source>
        <dbReference type="EMBL" id="KAG5192896.1"/>
    </source>
</evidence>